<dbReference type="PANTHER" id="PTHR37488:SF2">
    <property type="entry name" value="DUF1275 DOMAIN-CONTAINING PROTEIN"/>
    <property type="match status" value="1"/>
</dbReference>
<sequence>MSDKTPLFSRARLLGGVKKDAGDWPLLVMCLVTGMIDGACFRNWGMFVGMQTGNTVILGLSIAGLPSNPYAWLTTLVSIISFLIGVFVCFRISRAVSPDGPTANRLWTAFLFLIQGLLIIISAALATPKGLIPQLPHNASRSTPDTDSVLHNIRLVALIPPLALQSGFQIATSRLLGFNELPINVVTSTYCDLMGDPKLFASDNVKRNRRAAAVVLLFIGSVASGWLMRSSGGLASILWIAGGIKVITATAIVLFMPSI</sequence>
<keyword evidence="1" id="KW-0472">Membrane</keyword>
<feature type="transmembrane region" description="Helical" evidence="1">
    <location>
        <begin position="105"/>
        <end position="126"/>
    </location>
</feature>
<organism evidence="2 3">
    <name type="scientific">Piedraia hortae CBS 480.64</name>
    <dbReference type="NCBI Taxonomy" id="1314780"/>
    <lineage>
        <taxon>Eukaryota</taxon>
        <taxon>Fungi</taxon>
        <taxon>Dikarya</taxon>
        <taxon>Ascomycota</taxon>
        <taxon>Pezizomycotina</taxon>
        <taxon>Dothideomycetes</taxon>
        <taxon>Dothideomycetidae</taxon>
        <taxon>Capnodiales</taxon>
        <taxon>Piedraiaceae</taxon>
        <taxon>Piedraia</taxon>
    </lineage>
</organism>
<keyword evidence="3" id="KW-1185">Reference proteome</keyword>
<dbReference type="InterPro" id="IPR010699">
    <property type="entry name" value="DUF1275"/>
</dbReference>
<accession>A0A6A7C860</accession>
<proteinExistence type="predicted"/>
<evidence type="ECO:0000313" key="3">
    <source>
        <dbReference type="Proteomes" id="UP000799421"/>
    </source>
</evidence>
<dbReference type="AlphaFoldDB" id="A0A6A7C860"/>
<evidence type="ECO:0000256" key="1">
    <source>
        <dbReference type="SAM" id="Phobius"/>
    </source>
</evidence>
<feature type="transmembrane region" description="Helical" evidence="1">
    <location>
        <begin position="44"/>
        <end position="63"/>
    </location>
</feature>
<dbReference type="Proteomes" id="UP000799421">
    <property type="component" value="Unassembled WGS sequence"/>
</dbReference>
<protein>
    <recommendedName>
        <fullName evidence="4">DUF1275 domain protein</fullName>
    </recommendedName>
</protein>
<keyword evidence="1" id="KW-0812">Transmembrane</keyword>
<dbReference type="EMBL" id="MU005962">
    <property type="protein sequence ID" value="KAF2863165.1"/>
    <property type="molecule type" value="Genomic_DNA"/>
</dbReference>
<evidence type="ECO:0008006" key="4">
    <source>
        <dbReference type="Google" id="ProtNLM"/>
    </source>
</evidence>
<feature type="transmembrane region" description="Helical" evidence="1">
    <location>
        <begin position="211"/>
        <end position="228"/>
    </location>
</feature>
<feature type="transmembrane region" description="Helical" evidence="1">
    <location>
        <begin position="234"/>
        <end position="256"/>
    </location>
</feature>
<dbReference type="PANTHER" id="PTHR37488">
    <property type="entry name" value="DUF1275 DOMAIN-CONTAINING PROTEIN"/>
    <property type="match status" value="1"/>
</dbReference>
<dbReference type="OrthoDB" id="5288586at2759"/>
<reference evidence="2" key="1">
    <citation type="journal article" date="2020" name="Stud. Mycol.">
        <title>101 Dothideomycetes genomes: a test case for predicting lifestyles and emergence of pathogens.</title>
        <authorList>
            <person name="Haridas S."/>
            <person name="Albert R."/>
            <person name="Binder M."/>
            <person name="Bloem J."/>
            <person name="Labutti K."/>
            <person name="Salamov A."/>
            <person name="Andreopoulos B."/>
            <person name="Baker S."/>
            <person name="Barry K."/>
            <person name="Bills G."/>
            <person name="Bluhm B."/>
            <person name="Cannon C."/>
            <person name="Castanera R."/>
            <person name="Culley D."/>
            <person name="Daum C."/>
            <person name="Ezra D."/>
            <person name="Gonzalez J."/>
            <person name="Henrissat B."/>
            <person name="Kuo A."/>
            <person name="Liang C."/>
            <person name="Lipzen A."/>
            <person name="Lutzoni F."/>
            <person name="Magnuson J."/>
            <person name="Mondo S."/>
            <person name="Nolan M."/>
            <person name="Ohm R."/>
            <person name="Pangilinan J."/>
            <person name="Park H.-J."/>
            <person name="Ramirez L."/>
            <person name="Alfaro M."/>
            <person name="Sun H."/>
            <person name="Tritt A."/>
            <person name="Yoshinaga Y."/>
            <person name="Zwiers L.-H."/>
            <person name="Turgeon B."/>
            <person name="Goodwin S."/>
            <person name="Spatafora J."/>
            <person name="Crous P."/>
            <person name="Grigoriev I."/>
        </authorList>
    </citation>
    <scope>NUCLEOTIDE SEQUENCE</scope>
    <source>
        <strain evidence="2">CBS 480.64</strain>
    </source>
</reference>
<evidence type="ECO:0000313" key="2">
    <source>
        <dbReference type="EMBL" id="KAF2863165.1"/>
    </source>
</evidence>
<gene>
    <name evidence="2" type="ORF">K470DRAFT_280432</name>
</gene>
<feature type="transmembrane region" description="Helical" evidence="1">
    <location>
        <begin position="70"/>
        <end position="93"/>
    </location>
</feature>
<dbReference type="Pfam" id="PF06912">
    <property type="entry name" value="DUF1275"/>
    <property type="match status" value="1"/>
</dbReference>
<keyword evidence="1" id="KW-1133">Transmembrane helix</keyword>
<name>A0A6A7C860_9PEZI</name>